<protein>
    <recommendedName>
        <fullName evidence="1">DUF7164 domain-containing protein</fullName>
    </recommendedName>
</protein>
<dbReference type="OrthoDB" id="330499at2759"/>
<sequence length="175" mass="19555">MPGFANWTLPEGANIIVGQGGYIVENSKAHLAFVSKELNLRNVHNHDNVGSTWYGRLDLIRSLAKLSISASRWLLTQEFSNFETCCAGVLSWPHWHFHVITMYSGHVALNHIGNFSRSSGETGYLDFGAASKDSALDTRIKHVHCWHSDDDFSKFKHEGGQYDSLDLTPYLAMSA</sequence>
<dbReference type="Proteomes" id="UP000591131">
    <property type="component" value="Unassembled WGS sequence"/>
</dbReference>
<evidence type="ECO:0000259" key="1">
    <source>
        <dbReference type="Pfam" id="PF23741"/>
    </source>
</evidence>
<accession>A0A7J6KNX1</accession>
<keyword evidence="3" id="KW-1185">Reference proteome</keyword>
<dbReference type="AlphaFoldDB" id="A0A7J6KNX1"/>
<gene>
    <name evidence="2" type="ORF">FOL47_003100</name>
</gene>
<dbReference type="EMBL" id="JAAPAO010001939">
    <property type="protein sequence ID" value="KAF4648532.1"/>
    <property type="molecule type" value="Genomic_DNA"/>
</dbReference>
<organism evidence="2 3">
    <name type="scientific">Perkinsus chesapeaki</name>
    <name type="common">Clam parasite</name>
    <name type="synonym">Perkinsus andrewsi</name>
    <dbReference type="NCBI Taxonomy" id="330153"/>
    <lineage>
        <taxon>Eukaryota</taxon>
        <taxon>Sar</taxon>
        <taxon>Alveolata</taxon>
        <taxon>Perkinsozoa</taxon>
        <taxon>Perkinsea</taxon>
        <taxon>Perkinsida</taxon>
        <taxon>Perkinsidae</taxon>
        <taxon>Perkinsus</taxon>
    </lineage>
</organism>
<name>A0A7J6KNX1_PERCH</name>
<evidence type="ECO:0000313" key="2">
    <source>
        <dbReference type="EMBL" id="KAF4648532.1"/>
    </source>
</evidence>
<feature type="non-terminal residue" evidence="2">
    <location>
        <position position="175"/>
    </location>
</feature>
<proteinExistence type="predicted"/>
<feature type="domain" description="DUF7164" evidence="1">
    <location>
        <begin position="2"/>
        <end position="161"/>
    </location>
</feature>
<dbReference type="InterPro" id="IPR055588">
    <property type="entry name" value="DUF7164"/>
</dbReference>
<dbReference type="Pfam" id="PF23741">
    <property type="entry name" value="DUF7164"/>
    <property type="match status" value="1"/>
</dbReference>
<comment type="caution">
    <text evidence="2">The sequence shown here is derived from an EMBL/GenBank/DDBJ whole genome shotgun (WGS) entry which is preliminary data.</text>
</comment>
<evidence type="ECO:0000313" key="3">
    <source>
        <dbReference type="Proteomes" id="UP000591131"/>
    </source>
</evidence>
<reference evidence="2 3" key="1">
    <citation type="submission" date="2020-04" db="EMBL/GenBank/DDBJ databases">
        <title>Perkinsus chesapeaki whole genome sequence.</title>
        <authorList>
            <person name="Bogema D.R."/>
        </authorList>
    </citation>
    <scope>NUCLEOTIDE SEQUENCE [LARGE SCALE GENOMIC DNA]</scope>
    <source>
        <strain evidence="2">ATCC PRA-425</strain>
    </source>
</reference>